<keyword evidence="2" id="KW-1185">Reference proteome</keyword>
<dbReference type="PANTHER" id="PTHR36839:SF1">
    <property type="entry name" value="METALLO-BETA-LACTAMASE FAMILY PROTEIN (AFU_ORTHOLOGUE AFUA_5G12770)"/>
    <property type="match status" value="1"/>
</dbReference>
<evidence type="ECO:0008006" key="3">
    <source>
        <dbReference type="Google" id="ProtNLM"/>
    </source>
</evidence>
<gene>
    <name evidence="1" type="ORF">DT076_08850</name>
</gene>
<accession>A0A367YWA0</accession>
<evidence type="ECO:0000313" key="1">
    <source>
        <dbReference type="EMBL" id="RCK70090.1"/>
    </source>
</evidence>
<dbReference type="PANTHER" id="PTHR36839">
    <property type="entry name" value="METALLO-BETA-LACTAMASE FAMILY PROTEIN (AFU_ORTHOLOGUE AFUA_5G12770)"/>
    <property type="match status" value="1"/>
</dbReference>
<dbReference type="AlphaFoldDB" id="A0A367YWA0"/>
<reference evidence="1 2" key="1">
    <citation type="submission" date="2018-07" db="EMBL/GenBank/DDBJ databases">
        <title>Desertimonas flava gen. nov. sp. nov.</title>
        <authorList>
            <person name="Liu S."/>
        </authorList>
    </citation>
    <scope>NUCLEOTIDE SEQUENCE [LARGE SCALE GENOMIC DNA]</scope>
    <source>
        <strain evidence="1 2">16Sb5-5</strain>
    </source>
</reference>
<dbReference type="RefSeq" id="WP_114126276.1">
    <property type="nucleotide sequence ID" value="NZ_QOUI01000004.1"/>
</dbReference>
<proteinExistence type="predicted"/>
<protein>
    <recommendedName>
        <fullName evidence="3">Hydrolase</fullName>
    </recommendedName>
</protein>
<dbReference type="EMBL" id="QOUI01000004">
    <property type="protein sequence ID" value="RCK70090.1"/>
    <property type="molecule type" value="Genomic_DNA"/>
</dbReference>
<organism evidence="1 2">
    <name type="scientific">Desertihabitans brevis</name>
    <dbReference type="NCBI Taxonomy" id="2268447"/>
    <lineage>
        <taxon>Bacteria</taxon>
        <taxon>Bacillati</taxon>
        <taxon>Actinomycetota</taxon>
        <taxon>Actinomycetes</taxon>
        <taxon>Propionibacteriales</taxon>
        <taxon>Propionibacteriaceae</taxon>
        <taxon>Desertihabitans</taxon>
    </lineage>
</organism>
<comment type="caution">
    <text evidence="1">The sequence shown here is derived from an EMBL/GenBank/DDBJ whole genome shotgun (WGS) entry which is preliminary data.</text>
</comment>
<sequence length="152" mass="16552">MATSTQTAPPWFCLTCGAEHALGPVPLEHCPICLDDRQYARPSGQRWAWLDEPAAGDRRVTVEEWSRPRPARAGCAGRSPSRVDRDAVPPANLLSHPVGSLDAELVDWIRELGGVAAIASSHPHMFGAPGRLVARLGKCPGPRQRPRRRVGR</sequence>
<evidence type="ECO:0000313" key="2">
    <source>
        <dbReference type="Proteomes" id="UP000252770"/>
    </source>
</evidence>
<dbReference type="Proteomes" id="UP000252770">
    <property type="component" value="Unassembled WGS sequence"/>
</dbReference>
<name>A0A367YWA0_9ACTN</name>